<dbReference type="InterPro" id="IPR006665">
    <property type="entry name" value="OmpA-like"/>
</dbReference>
<keyword evidence="2" id="KW-0732">Signal</keyword>
<dbReference type="OrthoDB" id="1047776at2"/>
<dbReference type="SUPFAM" id="SSF103088">
    <property type="entry name" value="OmpA-like"/>
    <property type="match status" value="1"/>
</dbReference>
<dbReference type="HOGENOM" id="CLU_058370_0_0_10"/>
<dbReference type="eggNOG" id="COG2885">
    <property type="taxonomic scope" value="Bacteria"/>
</dbReference>
<keyword evidence="5" id="KW-1185">Reference proteome</keyword>
<proteinExistence type="predicted"/>
<organism evidence="4 5">
    <name type="scientific">Hallella multisaccharivorax DSM 17128</name>
    <dbReference type="NCBI Taxonomy" id="688246"/>
    <lineage>
        <taxon>Bacteria</taxon>
        <taxon>Pseudomonadati</taxon>
        <taxon>Bacteroidota</taxon>
        <taxon>Bacteroidia</taxon>
        <taxon>Bacteroidales</taxon>
        <taxon>Prevotellaceae</taxon>
        <taxon>Hallella</taxon>
    </lineage>
</organism>
<keyword evidence="1" id="KW-0472">Membrane</keyword>
<dbReference type="STRING" id="688246.Premu_1062"/>
<protein>
    <submittedName>
        <fullName evidence="4">OmpA/MotB domain protein</fullName>
    </submittedName>
</protein>
<feature type="signal peptide" evidence="2">
    <location>
        <begin position="1"/>
        <end position="20"/>
    </location>
</feature>
<feature type="domain" description="OmpA-like" evidence="3">
    <location>
        <begin position="269"/>
        <end position="365"/>
    </location>
</feature>
<dbReference type="Proteomes" id="UP000002772">
    <property type="component" value="Unassembled WGS sequence"/>
</dbReference>
<gene>
    <name evidence="4" type="ORF">Premu_1062</name>
</gene>
<sequence length="365" mass="40000">MKKTLLAVAFVALGIGSANAQSGLEKATFTDNWYLGAKIGASTPLTFNHTFPLNPNFGLKLGKNFSPVFGANFEGLVNFGQNSIMAQIHDKKMVLDSKTFVKTFNLGLNGTINWTNLFLGYNEDKVFELGSELGLGWTRYFGDKNNINAKGNLGDDDDLSAKTSMTFTWNLGGASKPWQVYIEPAVYWNLTHGPLDAVQMDKRTAQLALQAGVNYKFKTSNGTHNFKKIDLTPLNDEINDLRAQLARKPKEVIKEVVKEVPVEKTTTETHTVRIDNLFFVTFQQGKSTLVSSMKKALNNIKSGSHVEIVGTASPEGPKALNDRLSQARADVVANYLKSRGVIVDSATGQGVQGVTSNRLAVVYIR</sequence>
<accession>F8N864</accession>
<dbReference type="GO" id="GO:0016020">
    <property type="term" value="C:membrane"/>
    <property type="evidence" value="ECO:0007669"/>
    <property type="project" value="UniProtKB-UniRule"/>
</dbReference>
<dbReference type="InterPro" id="IPR036737">
    <property type="entry name" value="OmpA-like_sf"/>
</dbReference>
<evidence type="ECO:0000313" key="4">
    <source>
        <dbReference type="EMBL" id="EGN56502.1"/>
    </source>
</evidence>
<evidence type="ECO:0000256" key="2">
    <source>
        <dbReference type="SAM" id="SignalP"/>
    </source>
</evidence>
<reference evidence="5" key="1">
    <citation type="journal article" date="2011" name="Stand. Genomic Sci.">
        <title>Non-contiguous finished genome sequence of the opportunistic oral pathogen Prevotella multisaccharivorax type strain (PPPA20).</title>
        <authorList>
            <person name="Pati A."/>
            <person name="Gronow S."/>
            <person name="Lu M."/>
            <person name="Lapidus A."/>
            <person name="Nolan M."/>
            <person name="Lucas S."/>
            <person name="Hammon N."/>
            <person name="Deshpande S."/>
            <person name="Cheng J.F."/>
            <person name="Tapia R."/>
            <person name="Han C."/>
            <person name="Goodwin L."/>
            <person name="Pitluck S."/>
            <person name="Liolios K."/>
            <person name="Pagani I."/>
            <person name="Mavromatis K."/>
            <person name="Mikhailova N."/>
            <person name="Huntemann M."/>
            <person name="Chen A."/>
            <person name="Palaniappan K."/>
            <person name="Land M."/>
            <person name="Hauser L."/>
            <person name="Detter J.C."/>
            <person name="Brambilla E.M."/>
            <person name="Rohde M."/>
            <person name="Goker M."/>
            <person name="Woyke T."/>
            <person name="Bristow J."/>
            <person name="Eisen J.A."/>
            <person name="Markowitz V."/>
            <person name="Hugenholtz P."/>
            <person name="Kyrpides N.C."/>
            <person name="Klenk H.P."/>
            <person name="Ivanova N."/>
        </authorList>
    </citation>
    <scope>NUCLEOTIDE SEQUENCE [LARGE SCALE GENOMIC DNA]</scope>
    <source>
        <strain evidence="5">DSM 17128</strain>
    </source>
</reference>
<dbReference type="EMBL" id="GL945017">
    <property type="protein sequence ID" value="EGN56502.1"/>
    <property type="molecule type" value="Genomic_DNA"/>
</dbReference>
<evidence type="ECO:0000259" key="3">
    <source>
        <dbReference type="PROSITE" id="PS51123"/>
    </source>
</evidence>
<name>F8N864_9BACT</name>
<dbReference type="RefSeq" id="WP_007573646.1">
    <property type="nucleotide sequence ID" value="NZ_BPTS01000001.1"/>
</dbReference>
<dbReference type="Pfam" id="PF00691">
    <property type="entry name" value="OmpA"/>
    <property type="match status" value="1"/>
</dbReference>
<feature type="chain" id="PRO_5003380967" evidence="2">
    <location>
        <begin position="21"/>
        <end position="365"/>
    </location>
</feature>
<dbReference type="PROSITE" id="PS51123">
    <property type="entry name" value="OMPA_2"/>
    <property type="match status" value="1"/>
</dbReference>
<dbReference type="AlphaFoldDB" id="F8N864"/>
<dbReference type="Gene3D" id="3.30.1330.60">
    <property type="entry name" value="OmpA-like domain"/>
    <property type="match status" value="1"/>
</dbReference>
<evidence type="ECO:0000313" key="5">
    <source>
        <dbReference type="Proteomes" id="UP000002772"/>
    </source>
</evidence>
<evidence type="ECO:0000256" key="1">
    <source>
        <dbReference type="PROSITE-ProRule" id="PRU00473"/>
    </source>
</evidence>